<dbReference type="InterPro" id="IPR005135">
    <property type="entry name" value="Endo/exonuclease/phosphatase"/>
</dbReference>
<organism evidence="2 3">
    <name type="scientific">Neoroseomonas eburnea</name>
    <dbReference type="NCBI Taxonomy" id="1346889"/>
    <lineage>
        <taxon>Bacteria</taxon>
        <taxon>Pseudomonadati</taxon>
        <taxon>Pseudomonadota</taxon>
        <taxon>Alphaproteobacteria</taxon>
        <taxon>Acetobacterales</taxon>
        <taxon>Acetobacteraceae</taxon>
        <taxon>Neoroseomonas</taxon>
    </lineage>
</organism>
<accession>A0A9X9XFB9</accession>
<keyword evidence="3" id="KW-1185">Reference proteome</keyword>
<evidence type="ECO:0000313" key="2">
    <source>
        <dbReference type="EMBL" id="MBR0682405.1"/>
    </source>
</evidence>
<dbReference type="Gene3D" id="3.60.10.10">
    <property type="entry name" value="Endonuclease/exonuclease/phosphatase"/>
    <property type="match status" value="1"/>
</dbReference>
<dbReference type="PANTHER" id="PTHR14859">
    <property type="entry name" value="CALCOFLUOR WHITE HYPERSENSITIVE PROTEIN PRECURSOR"/>
    <property type="match status" value="1"/>
</dbReference>
<sequence>MPGRLLYLPKRGGLIGRLNPWIDHRMNLQPLRPPHGRKTTLARLTAGIRDRLGVAAPERHAVPAGALTIASYNVHKCVGTDKRFDPERVAEVIAELDADILALQEADRRFGRRHGLLDIAAVERRTGLTLLPLSLERGGHGWRGNALLVRNARALRLRRLALPGGEPRGAVMADLELPAGRLRVVSAHLGLLRRHRMQQAEAILAALAEGDDIPTVMLGDLNEWRPGRRSSLRALEAGFSDARPGPATFPSRRPLLPLDRILGRPRGLVRGIEPHDSALARIASDHLPIKARLDILAVEASPAPALAEAA</sequence>
<feature type="domain" description="Endonuclease/exonuclease/phosphatase" evidence="1">
    <location>
        <begin position="70"/>
        <end position="286"/>
    </location>
</feature>
<evidence type="ECO:0000259" key="1">
    <source>
        <dbReference type="Pfam" id="PF03372"/>
    </source>
</evidence>
<dbReference type="RefSeq" id="WP_338148266.1">
    <property type="nucleotide sequence ID" value="NZ_JAAEDL010000018.1"/>
</dbReference>
<dbReference type="GO" id="GO:0003824">
    <property type="term" value="F:catalytic activity"/>
    <property type="evidence" value="ECO:0007669"/>
    <property type="project" value="InterPro"/>
</dbReference>
<proteinExistence type="predicted"/>
<gene>
    <name evidence="2" type="ORF">GXW74_18075</name>
</gene>
<name>A0A9X9XFB9_9PROT</name>
<dbReference type="Proteomes" id="UP001138709">
    <property type="component" value="Unassembled WGS sequence"/>
</dbReference>
<dbReference type="GO" id="GO:0016020">
    <property type="term" value="C:membrane"/>
    <property type="evidence" value="ECO:0007669"/>
    <property type="project" value="GOC"/>
</dbReference>
<protein>
    <submittedName>
        <fullName evidence="2">EEP domain-containing protein</fullName>
    </submittedName>
</protein>
<dbReference type="EMBL" id="JAAEDL010000018">
    <property type="protein sequence ID" value="MBR0682405.1"/>
    <property type="molecule type" value="Genomic_DNA"/>
</dbReference>
<dbReference type="GO" id="GO:0006506">
    <property type="term" value="P:GPI anchor biosynthetic process"/>
    <property type="evidence" value="ECO:0007669"/>
    <property type="project" value="TreeGrafter"/>
</dbReference>
<dbReference type="PANTHER" id="PTHR14859:SF15">
    <property type="entry name" value="ENDONUCLEASE_EXONUCLEASE_PHOSPHATASE DOMAIN-CONTAINING PROTEIN"/>
    <property type="match status" value="1"/>
</dbReference>
<dbReference type="AlphaFoldDB" id="A0A9X9XFB9"/>
<dbReference type="SUPFAM" id="SSF56219">
    <property type="entry name" value="DNase I-like"/>
    <property type="match status" value="1"/>
</dbReference>
<reference evidence="2" key="1">
    <citation type="submission" date="2020-01" db="EMBL/GenBank/DDBJ databases">
        <authorList>
            <person name="Rat A."/>
        </authorList>
    </citation>
    <scope>NUCLEOTIDE SEQUENCE</scope>
    <source>
        <strain evidence="2">LMG 31228</strain>
    </source>
</reference>
<comment type="caution">
    <text evidence="2">The sequence shown here is derived from an EMBL/GenBank/DDBJ whole genome shotgun (WGS) entry which is preliminary data.</text>
</comment>
<dbReference type="InterPro" id="IPR051916">
    <property type="entry name" value="GPI-anchor_lipid_remodeler"/>
</dbReference>
<dbReference type="InterPro" id="IPR036691">
    <property type="entry name" value="Endo/exonu/phosph_ase_sf"/>
</dbReference>
<evidence type="ECO:0000313" key="3">
    <source>
        <dbReference type="Proteomes" id="UP001138709"/>
    </source>
</evidence>
<dbReference type="Pfam" id="PF03372">
    <property type="entry name" value="Exo_endo_phos"/>
    <property type="match status" value="1"/>
</dbReference>
<reference evidence="2" key="2">
    <citation type="journal article" date="2021" name="Syst. Appl. Microbiol.">
        <title>Roseomonas hellenica sp. nov., isolated from roots of wild-growing Alkanna tinctoria.</title>
        <authorList>
            <person name="Rat A."/>
            <person name="Naranjo H.D."/>
            <person name="Lebbe L."/>
            <person name="Cnockaert M."/>
            <person name="Krigas N."/>
            <person name="Grigoriadou K."/>
            <person name="Maloupa E."/>
            <person name="Willems A."/>
        </authorList>
    </citation>
    <scope>NUCLEOTIDE SEQUENCE</scope>
    <source>
        <strain evidence="2">LMG 31228</strain>
    </source>
</reference>